<reference evidence="2 3" key="1">
    <citation type="submission" date="2013-04" db="EMBL/GenBank/DDBJ databases">
        <title>The Genome Sequence of Bacteroides massiliensis DSM 17679.</title>
        <authorList>
            <consortium name="The Broad Institute Genomics Platform"/>
            <person name="Earl A."/>
            <person name="Ward D."/>
            <person name="Feldgarden M."/>
            <person name="Gevers D."/>
            <person name="Martens E."/>
            <person name="Fenner L."/>
            <person name="Roux V."/>
            <person name="Mallet M.N."/>
            <person name="Raoult D."/>
            <person name="Walker B."/>
            <person name="Young S."/>
            <person name="Zeng Q."/>
            <person name="Gargeya S."/>
            <person name="Fitzgerald M."/>
            <person name="Haas B."/>
            <person name="Abouelleil A."/>
            <person name="Allen A.W."/>
            <person name="Alvarado L."/>
            <person name="Arachchi H.M."/>
            <person name="Berlin A.M."/>
            <person name="Chapman S.B."/>
            <person name="Gainer-Dewar J."/>
            <person name="Goldberg J."/>
            <person name="Griggs A."/>
            <person name="Gujja S."/>
            <person name="Hansen M."/>
            <person name="Howarth C."/>
            <person name="Imamovic A."/>
            <person name="Ireland A."/>
            <person name="Larimer J."/>
            <person name="McCowan C."/>
            <person name="Murphy C."/>
            <person name="Pearson M."/>
            <person name="Poon T.W."/>
            <person name="Priest M."/>
            <person name="Roberts A."/>
            <person name="Saif S."/>
            <person name="Shea T."/>
            <person name="Sisk P."/>
            <person name="Sykes S."/>
            <person name="Wortman J."/>
            <person name="Nusbaum C."/>
            <person name="Birren B."/>
        </authorList>
    </citation>
    <scope>NUCLEOTIDE SEQUENCE [LARGE SCALE GENOMIC DNA]</scope>
    <source>
        <strain evidence="3">B84634 / Timone 84634 / DSM 17679 / JCM 13223</strain>
    </source>
</reference>
<proteinExistence type="predicted"/>
<dbReference type="AlphaFoldDB" id="U6RAR2"/>
<dbReference type="SUPFAM" id="SSF69593">
    <property type="entry name" value="Glycerol-3-phosphate (1)-acyltransferase"/>
    <property type="match status" value="1"/>
</dbReference>
<organism evidence="2 3">
    <name type="scientific">Phocaeicola massiliensis B84634 = Timone 84634 = DSM 17679 = JCM 13223</name>
    <dbReference type="NCBI Taxonomy" id="1121098"/>
    <lineage>
        <taxon>Bacteria</taxon>
        <taxon>Pseudomonadati</taxon>
        <taxon>Bacteroidota</taxon>
        <taxon>Bacteroidia</taxon>
        <taxon>Bacteroidales</taxon>
        <taxon>Bacteroidaceae</taxon>
        <taxon>Phocaeicola</taxon>
    </lineage>
</organism>
<evidence type="ECO:0000313" key="3">
    <source>
        <dbReference type="Proteomes" id="UP000017831"/>
    </source>
</evidence>
<dbReference type="eggNOG" id="COG0204">
    <property type="taxonomic scope" value="Bacteria"/>
</dbReference>
<dbReference type="EMBL" id="AQHY01000032">
    <property type="protein sequence ID" value="EOA53560.1"/>
    <property type="molecule type" value="Genomic_DNA"/>
</dbReference>
<dbReference type="HOGENOM" id="CLU_067500_1_0_10"/>
<dbReference type="RefSeq" id="WP_005942540.1">
    <property type="nucleotide sequence ID" value="NZ_KB890346.1"/>
</dbReference>
<dbReference type="InterPro" id="IPR045746">
    <property type="entry name" value="ACT14924-like_Acyltransf_dom"/>
</dbReference>
<dbReference type="PATRIC" id="fig|1121098.3.peg.2892"/>
<accession>U6RAR2</accession>
<dbReference type="OrthoDB" id="1113830at2"/>
<dbReference type="Pfam" id="PF19576">
    <property type="entry name" value="Acyltransf_2"/>
    <property type="match status" value="1"/>
</dbReference>
<dbReference type="STRING" id="1121098.HMPREF1534_02853"/>
<name>U6RAR2_9BACT</name>
<dbReference type="GeneID" id="60061253"/>
<feature type="domain" description="Putative acyltransferase ACT14924-like acyltransferase" evidence="1">
    <location>
        <begin position="14"/>
        <end position="270"/>
    </location>
</feature>
<protein>
    <recommendedName>
        <fullName evidence="1">Putative acyltransferase ACT14924-like acyltransferase domain-containing protein</fullName>
    </recommendedName>
</protein>
<evidence type="ECO:0000313" key="2">
    <source>
        <dbReference type="EMBL" id="EOA53560.1"/>
    </source>
</evidence>
<sequence length="272" mass="30953">MADDSIFLIDIDKILKTKAGKKSKYIPRFVTSYLKRIVHQDELNVFLHDSKDKVGVEFLEACMEFLDAKVEIKGLENLPKEGKCTFVSNHPLGGQDGVALGYILGKHYGGNVRYLVNDLLMNLHGLAPLCIPINKTGSQSRDFPKMVEAGFSSDNHIIMFPAGLCSRRQNGVIRDLEWKKTFVTKSVETQRDVVPLHFEGRNSDFFYNLANLCKFVGIKFNIAMLYLADEMLKNRHKTFTLTIGKPIPWQTFDKSKTPAQWAQFVKDVVYKL</sequence>
<gene>
    <name evidence="2" type="ORF">HMPREF1534_02853</name>
</gene>
<comment type="caution">
    <text evidence="2">The sequence shown here is derived from an EMBL/GenBank/DDBJ whole genome shotgun (WGS) entry which is preliminary data.</text>
</comment>
<keyword evidence="3" id="KW-1185">Reference proteome</keyword>
<dbReference type="Proteomes" id="UP000017831">
    <property type="component" value="Unassembled WGS sequence"/>
</dbReference>
<evidence type="ECO:0000259" key="1">
    <source>
        <dbReference type="Pfam" id="PF19576"/>
    </source>
</evidence>